<dbReference type="SUPFAM" id="SSF46894">
    <property type="entry name" value="C-terminal effector domain of the bipartite response regulators"/>
    <property type="match status" value="1"/>
</dbReference>
<evidence type="ECO:0000256" key="1">
    <source>
        <dbReference type="ARBA" id="ARBA00022553"/>
    </source>
</evidence>
<dbReference type="PROSITE" id="PS50043">
    <property type="entry name" value="HTH_LUXR_2"/>
    <property type="match status" value="1"/>
</dbReference>
<dbReference type="Proteomes" id="UP000293652">
    <property type="component" value="Unassembled WGS sequence"/>
</dbReference>
<dbReference type="AlphaFoldDB" id="A0A4Q8Y009"/>
<dbReference type="PROSITE" id="PS50110">
    <property type="entry name" value="RESPONSE_REGULATORY"/>
    <property type="match status" value="1"/>
</dbReference>
<dbReference type="RefSeq" id="WP_130667553.1">
    <property type="nucleotide sequence ID" value="NZ_SIJR01000001.1"/>
</dbReference>
<dbReference type="GO" id="GO:0003677">
    <property type="term" value="F:DNA binding"/>
    <property type="evidence" value="ECO:0007669"/>
    <property type="project" value="UniProtKB-KW"/>
</dbReference>
<dbReference type="InterPro" id="IPR000792">
    <property type="entry name" value="Tscrpt_reg_LuxR_C"/>
</dbReference>
<dbReference type="PRINTS" id="PR00038">
    <property type="entry name" value="HTHLUXR"/>
</dbReference>
<evidence type="ECO:0000256" key="3">
    <source>
        <dbReference type="PROSITE-ProRule" id="PRU00169"/>
    </source>
</evidence>
<name>A0A4Q8Y009_RHILE</name>
<keyword evidence="1 3" id="KW-0597">Phosphoprotein</keyword>
<dbReference type="InterPro" id="IPR011006">
    <property type="entry name" value="CheY-like_superfamily"/>
</dbReference>
<proteinExistence type="predicted"/>
<dbReference type="GO" id="GO:0000160">
    <property type="term" value="P:phosphorelay signal transduction system"/>
    <property type="evidence" value="ECO:0007669"/>
    <property type="project" value="InterPro"/>
</dbReference>
<comment type="caution">
    <text evidence="6">The sequence shown here is derived from an EMBL/GenBank/DDBJ whole genome shotgun (WGS) entry which is preliminary data.</text>
</comment>
<dbReference type="PROSITE" id="PS00622">
    <property type="entry name" value="HTH_LUXR_1"/>
    <property type="match status" value="1"/>
</dbReference>
<dbReference type="PANTHER" id="PTHR43214">
    <property type="entry name" value="TWO-COMPONENT RESPONSE REGULATOR"/>
    <property type="match status" value="1"/>
</dbReference>
<dbReference type="InterPro" id="IPR058245">
    <property type="entry name" value="NreC/VraR/RcsB-like_REC"/>
</dbReference>
<feature type="domain" description="Response regulatory" evidence="5">
    <location>
        <begin position="7"/>
        <end position="122"/>
    </location>
</feature>
<reference evidence="6 7" key="1">
    <citation type="submission" date="2019-02" db="EMBL/GenBank/DDBJ databases">
        <title>The genomic architecture of introgression among sibling species of bacteria.</title>
        <authorList>
            <person name="Cavassim M.I.A."/>
            <person name="Moeskjaer S."/>
            <person name="Moslemi C."/>
            <person name="Fields B."/>
            <person name="Bachmann A."/>
            <person name="Vilhjalmsson B."/>
            <person name="Schierup M.H."/>
            <person name="Young J.P.W."/>
            <person name="Andersen S.U."/>
        </authorList>
    </citation>
    <scope>NUCLEOTIDE SEQUENCE [LARGE SCALE GENOMIC DNA]</scope>
    <source>
        <strain evidence="6 7">SM145A</strain>
    </source>
</reference>
<dbReference type="CDD" id="cd06170">
    <property type="entry name" value="LuxR_C_like"/>
    <property type="match status" value="1"/>
</dbReference>
<protein>
    <submittedName>
        <fullName evidence="6">Response regulator transcription factor</fullName>
    </submittedName>
</protein>
<dbReference type="InterPro" id="IPR016032">
    <property type="entry name" value="Sig_transdc_resp-reg_C-effctor"/>
</dbReference>
<dbReference type="EMBL" id="SIPC01000001">
    <property type="protein sequence ID" value="TAX70965.1"/>
    <property type="molecule type" value="Genomic_DNA"/>
</dbReference>
<evidence type="ECO:0000259" key="5">
    <source>
        <dbReference type="PROSITE" id="PS50110"/>
    </source>
</evidence>
<feature type="modified residue" description="4-aspartylphosphate" evidence="3">
    <location>
        <position position="58"/>
    </location>
</feature>
<dbReference type="SMART" id="SM00421">
    <property type="entry name" value="HTH_LUXR"/>
    <property type="match status" value="1"/>
</dbReference>
<dbReference type="SUPFAM" id="SSF52172">
    <property type="entry name" value="CheY-like"/>
    <property type="match status" value="1"/>
</dbReference>
<dbReference type="CDD" id="cd17535">
    <property type="entry name" value="REC_NarL-like"/>
    <property type="match status" value="1"/>
</dbReference>
<dbReference type="InterPro" id="IPR039420">
    <property type="entry name" value="WalR-like"/>
</dbReference>
<evidence type="ECO:0000313" key="6">
    <source>
        <dbReference type="EMBL" id="TAX70965.1"/>
    </source>
</evidence>
<evidence type="ECO:0000256" key="2">
    <source>
        <dbReference type="ARBA" id="ARBA00023125"/>
    </source>
</evidence>
<keyword evidence="2" id="KW-0238">DNA-binding</keyword>
<dbReference type="GO" id="GO:0006355">
    <property type="term" value="P:regulation of DNA-templated transcription"/>
    <property type="evidence" value="ECO:0007669"/>
    <property type="project" value="InterPro"/>
</dbReference>
<dbReference type="Pfam" id="PF00072">
    <property type="entry name" value="Response_reg"/>
    <property type="match status" value="1"/>
</dbReference>
<dbReference type="SMART" id="SM00448">
    <property type="entry name" value="REC"/>
    <property type="match status" value="1"/>
</dbReference>
<accession>A0A4Q8Y009</accession>
<evidence type="ECO:0000259" key="4">
    <source>
        <dbReference type="PROSITE" id="PS50043"/>
    </source>
</evidence>
<dbReference type="InterPro" id="IPR001789">
    <property type="entry name" value="Sig_transdc_resp-reg_receiver"/>
</dbReference>
<gene>
    <name evidence="6" type="ORF">ELI03_04025</name>
</gene>
<sequence>MTENAIRILIVDDHPMFREGVSISLSEQPDLEVCGEGASADEAIRLDRELSPDIILLDLSMPGGGLHALRLILEQSPDARVVVLTASEADEDVLMALRSGARGYVLKGVPATTLIDVVRGVIAGESYVSPALAARILAELRTVAPVAHGIEKGESSQDMLASLTRREEEILKLVAAGNSNKEVARRLDLQEKTIKHHMTRILQKLNVRNRTEAAMLLRDASHRE</sequence>
<feature type="domain" description="HTH luxR-type" evidence="4">
    <location>
        <begin position="156"/>
        <end position="221"/>
    </location>
</feature>
<organism evidence="6 7">
    <name type="scientific">Rhizobium leguminosarum</name>
    <dbReference type="NCBI Taxonomy" id="384"/>
    <lineage>
        <taxon>Bacteria</taxon>
        <taxon>Pseudomonadati</taxon>
        <taxon>Pseudomonadota</taxon>
        <taxon>Alphaproteobacteria</taxon>
        <taxon>Hyphomicrobiales</taxon>
        <taxon>Rhizobiaceae</taxon>
        <taxon>Rhizobium/Agrobacterium group</taxon>
        <taxon>Rhizobium</taxon>
    </lineage>
</organism>
<evidence type="ECO:0000313" key="7">
    <source>
        <dbReference type="Proteomes" id="UP000293652"/>
    </source>
</evidence>
<dbReference type="Gene3D" id="3.40.50.2300">
    <property type="match status" value="1"/>
</dbReference>
<dbReference type="Pfam" id="PF00196">
    <property type="entry name" value="GerE"/>
    <property type="match status" value="1"/>
</dbReference>